<dbReference type="InterPro" id="IPR011042">
    <property type="entry name" value="6-blade_b-propeller_TolB-like"/>
</dbReference>
<name>A0AAV7KLD9_9METZ</name>
<keyword evidence="2" id="KW-1185">Reference proteome</keyword>
<dbReference type="AlphaFoldDB" id="A0AAV7KLD9"/>
<evidence type="ECO:0000313" key="1">
    <source>
        <dbReference type="EMBL" id="KAI6662031.1"/>
    </source>
</evidence>
<sequence length="103" mass="11289">MATNESKNAQSTHILKKPWGIAVAEDHILVTDFDLNALFQIGDFKLARTGTKGSGAGELNYLYSLGIDYNKDVYIADSSNNRVCISLKNSNSQLFGYSTARLP</sequence>
<comment type="caution">
    <text evidence="1">The sequence shown here is derived from an EMBL/GenBank/DDBJ whole genome shotgun (WGS) entry which is preliminary data.</text>
</comment>
<dbReference type="Gene3D" id="2.120.10.30">
    <property type="entry name" value="TolB, C-terminal domain"/>
    <property type="match status" value="1"/>
</dbReference>
<reference evidence="1 2" key="1">
    <citation type="journal article" date="2023" name="BMC Biol.">
        <title>The compact genome of the sponge Oopsacas minuta (Hexactinellida) is lacking key metazoan core genes.</title>
        <authorList>
            <person name="Santini S."/>
            <person name="Schenkelaars Q."/>
            <person name="Jourda C."/>
            <person name="Duchesne M."/>
            <person name="Belahbib H."/>
            <person name="Rocher C."/>
            <person name="Selva M."/>
            <person name="Riesgo A."/>
            <person name="Vervoort M."/>
            <person name="Leys S.P."/>
            <person name="Kodjabachian L."/>
            <person name="Le Bivic A."/>
            <person name="Borchiellini C."/>
            <person name="Claverie J.M."/>
            <person name="Renard E."/>
        </authorList>
    </citation>
    <scope>NUCLEOTIDE SEQUENCE [LARGE SCALE GENOMIC DNA]</scope>
    <source>
        <strain evidence="1">SPO-2</strain>
    </source>
</reference>
<dbReference type="EMBL" id="JAKMXF010000001">
    <property type="protein sequence ID" value="KAI6662031.1"/>
    <property type="molecule type" value="Genomic_DNA"/>
</dbReference>
<dbReference type="SUPFAM" id="SSF63825">
    <property type="entry name" value="YWTD domain"/>
    <property type="match status" value="1"/>
</dbReference>
<accession>A0AAV7KLD9</accession>
<gene>
    <name evidence="1" type="ORF">LOD99_9618</name>
</gene>
<protein>
    <submittedName>
        <fullName evidence="1">Uncharacterized protein</fullName>
    </submittedName>
</protein>
<proteinExistence type="predicted"/>
<evidence type="ECO:0000313" key="2">
    <source>
        <dbReference type="Proteomes" id="UP001165289"/>
    </source>
</evidence>
<organism evidence="1 2">
    <name type="scientific">Oopsacas minuta</name>
    <dbReference type="NCBI Taxonomy" id="111878"/>
    <lineage>
        <taxon>Eukaryota</taxon>
        <taxon>Metazoa</taxon>
        <taxon>Porifera</taxon>
        <taxon>Hexactinellida</taxon>
        <taxon>Hexasterophora</taxon>
        <taxon>Lyssacinosida</taxon>
        <taxon>Leucopsacidae</taxon>
        <taxon>Oopsacas</taxon>
    </lineage>
</organism>
<dbReference type="Proteomes" id="UP001165289">
    <property type="component" value="Unassembled WGS sequence"/>
</dbReference>